<gene>
    <name evidence="9" type="ORF">CCMP2556_LOCUS41154</name>
</gene>
<comment type="subunit">
    <text evidence="3">Dodecamer. Interacts with BFSP2 and VIM.</text>
</comment>
<evidence type="ECO:0000256" key="5">
    <source>
        <dbReference type="ARBA" id="ARBA00042675"/>
    </source>
</evidence>
<dbReference type="SMART" id="SM01230">
    <property type="entry name" value="Gln-synt_C"/>
    <property type="match status" value="1"/>
</dbReference>
<dbReference type="Proteomes" id="UP001642484">
    <property type="component" value="Unassembled WGS sequence"/>
</dbReference>
<protein>
    <recommendedName>
        <fullName evidence="4">Lengsin</fullName>
    </recommendedName>
    <alternativeName>
        <fullName evidence="5">Glutamate-ammonia ligase domain-containing protein 1</fullName>
    </alternativeName>
</protein>
<dbReference type="Pfam" id="PF00120">
    <property type="entry name" value="Gln-synt_C"/>
    <property type="match status" value="2"/>
</dbReference>
<evidence type="ECO:0000256" key="4">
    <source>
        <dbReference type="ARBA" id="ARBA00039404"/>
    </source>
</evidence>
<dbReference type="Gene3D" id="3.30.590.10">
    <property type="entry name" value="Glutamine synthetase/guanido kinase, catalytic domain"/>
    <property type="match status" value="2"/>
</dbReference>
<comment type="function">
    <text evidence="2">May act as a component of the cytoskeleton or as a chaperone for the reorganization of intermediate filament proteins during terminal differentiation in the lens. Does not seem to have enzymatic activity.</text>
</comment>
<proteinExistence type="inferred from homology"/>
<dbReference type="InterPro" id="IPR008146">
    <property type="entry name" value="Gln_synth_cat_dom"/>
</dbReference>
<comment type="caution">
    <text evidence="9">The sequence shown here is derived from an EMBL/GenBank/DDBJ whole genome shotgun (WGS) entry which is preliminary data.</text>
</comment>
<dbReference type="PANTHER" id="PTHR43407:SF1">
    <property type="entry name" value="LENGSIN"/>
    <property type="match status" value="1"/>
</dbReference>
<evidence type="ECO:0000256" key="1">
    <source>
        <dbReference type="ARBA" id="ARBA00009897"/>
    </source>
</evidence>
<dbReference type="InterPro" id="IPR014746">
    <property type="entry name" value="Gln_synth/guanido_kin_cat_dom"/>
</dbReference>
<accession>A0ABP0Q8U5</accession>
<evidence type="ECO:0000313" key="9">
    <source>
        <dbReference type="EMBL" id="CAK9084661.1"/>
    </source>
</evidence>
<comment type="similarity">
    <text evidence="1 6 7">Belongs to the glutamine synthetase family.</text>
</comment>
<dbReference type="PROSITE" id="PS51987">
    <property type="entry name" value="GS_CATALYTIC"/>
    <property type="match status" value="1"/>
</dbReference>
<dbReference type="PANTHER" id="PTHR43407">
    <property type="entry name" value="GLUTAMINE SYNTHETASE"/>
    <property type="match status" value="1"/>
</dbReference>
<feature type="domain" description="GS catalytic" evidence="8">
    <location>
        <begin position="60"/>
        <end position="424"/>
    </location>
</feature>
<reference evidence="9 10" key="1">
    <citation type="submission" date="2024-02" db="EMBL/GenBank/DDBJ databases">
        <authorList>
            <person name="Chen Y."/>
            <person name="Shah S."/>
            <person name="Dougan E. K."/>
            <person name="Thang M."/>
            <person name="Chan C."/>
        </authorList>
    </citation>
    <scope>NUCLEOTIDE SEQUENCE [LARGE SCALE GENOMIC DNA]</scope>
</reference>
<evidence type="ECO:0000313" key="10">
    <source>
        <dbReference type="Proteomes" id="UP001642484"/>
    </source>
</evidence>
<evidence type="ECO:0000259" key="8">
    <source>
        <dbReference type="PROSITE" id="PS51987"/>
    </source>
</evidence>
<evidence type="ECO:0000256" key="6">
    <source>
        <dbReference type="PROSITE-ProRule" id="PRU01331"/>
    </source>
</evidence>
<sequence>MGLQHAGNALGNLRPQDYREVNIPLANSLANDTTGPLKKTRPNAWNMVNPPKGAEGRHLPLGTSIRHGARGSWHFGQLELLAGGELEFVLAKRVSTGGDDWEPLFREPEIFTTLQGTKAMDFCYELEHQMRQVGVDILTMNTEYGEGQLEITFAPRFGIEAVDQMATFRLGTKEIAQAADLRATFMVPGTQIAEDLLTGRNFSIWSPTQTPRTDEGASSLLGSGLGGVACHPAYAESHSTIGFSFEDPPSRLQTSTMTCCMTTVTLCPGKDGMFPKAALDTSGGMLLDVNWTRAWCSEDLDHARADADGLSDSAKSFLAGVLAHAPALEALCSPTPPCYCRHGNWAPTVANWGFDDRTACVRVKSDKKGPPGSCYMELRMPSSSANPYLVIAGLVASGLDGLQRKLELPPQRQSEAFSVSWWIQ</sequence>
<evidence type="ECO:0000256" key="3">
    <source>
        <dbReference type="ARBA" id="ARBA00038790"/>
    </source>
</evidence>
<evidence type="ECO:0000256" key="2">
    <source>
        <dbReference type="ARBA" id="ARBA00037583"/>
    </source>
</evidence>
<dbReference type="SUPFAM" id="SSF55931">
    <property type="entry name" value="Glutamine synthetase/guanido kinase"/>
    <property type="match status" value="2"/>
</dbReference>
<evidence type="ECO:0000256" key="7">
    <source>
        <dbReference type="RuleBase" id="RU000384"/>
    </source>
</evidence>
<keyword evidence="10" id="KW-1185">Reference proteome</keyword>
<name>A0ABP0Q8U5_9DINO</name>
<dbReference type="EMBL" id="CAXAMN010024217">
    <property type="protein sequence ID" value="CAK9084661.1"/>
    <property type="molecule type" value="Genomic_DNA"/>
</dbReference>
<organism evidence="9 10">
    <name type="scientific">Durusdinium trenchii</name>
    <dbReference type="NCBI Taxonomy" id="1381693"/>
    <lineage>
        <taxon>Eukaryota</taxon>
        <taxon>Sar</taxon>
        <taxon>Alveolata</taxon>
        <taxon>Dinophyceae</taxon>
        <taxon>Suessiales</taxon>
        <taxon>Symbiodiniaceae</taxon>
        <taxon>Durusdinium</taxon>
    </lineage>
</organism>